<feature type="region of interest" description="Disordered" evidence="1">
    <location>
        <begin position="576"/>
        <end position="608"/>
    </location>
</feature>
<evidence type="ECO:0000313" key="3">
    <source>
        <dbReference type="EMBL" id="MFC5137240.1"/>
    </source>
</evidence>
<evidence type="ECO:0000256" key="1">
    <source>
        <dbReference type="SAM" id="MobiDB-lite"/>
    </source>
</evidence>
<feature type="transmembrane region" description="Helical" evidence="2">
    <location>
        <begin position="139"/>
        <end position="159"/>
    </location>
</feature>
<keyword evidence="2" id="KW-0472">Membrane</keyword>
<organism evidence="3 4">
    <name type="scientific">Actinomycetospora rhizophila</name>
    <dbReference type="NCBI Taxonomy" id="1416876"/>
    <lineage>
        <taxon>Bacteria</taxon>
        <taxon>Bacillati</taxon>
        <taxon>Actinomycetota</taxon>
        <taxon>Actinomycetes</taxon>
        <taxon>Pseudonocardiales</taxon>
        <taxon>Pseudonocardiaceae</taxon>
        <taxon>Actinomycetospora</taxon>
    </lineage>
</organism>
<evidence type="ECO:0000256" key="2">
    <source>
        <dbReference type="SAM" id="Phobius"/>
    </source>
</evidence>
<keyword evidence="2" id="KW-1133">Transmembrane helix</keyword>
<gene>
    <name evidence="3" type="ORF">ACFPK1_03300</name>
</gene>
<reference evidence="4" key="1">
    <citation type="journal article" date="2019" name="Int. J. Syst. Evol. Microbiol.">
        <title>The Global Catalogue of Microorganisms (GCM) 10K type strain sequencing project: providing services to taxonomists for standard genome sequencing and annotation.</title>
        <authorList>
            <consortium name="The Broad Institute Genomics Platform"/>
            <consortium name="The Broad Institute Genome Sequencing Center for Infectious Disease"/>
            <person name="Wu L."/>
            <person name="Ma J."/>
        </authorList>
    </citation>
    <scope>NUCLEOTIDE SEQUENCE [LARGE SCALE GENOMIC DNA]</scope>
    <source>
        <strain evidence="4">XZYJ18</strain>
    </source>
</reference>
<dbReference type="EMBL" id="JBHSKG010000001">
    <property type="protein sequence ID" value="MFC5137240.1"/>
    <property type="molecule type" value="Genomic_DNA"/>
</dbReference>
<keyword evidence="2" id="KW-0812">Transmembrane</keyword>
<feature type="transmembrane region" description="Helical" evidence="2">
    <location>
        <begin position="93"/>
        <end position="118"/>
    </location>
</feature>
<dbReference type="RefSeq" id="WP_378019445.1">
    <property type="nucleotide sequence ID" value="NZ_JBHSKG010000001.1"/>
</dbReference>
<protein>
    <submittedName>
        <fullName evidence="3">Uncharacterized protein</fullName>
    </submittedName>
</protein>
<feature type="compositionally biased region" description="Basic and acidic residues" evidence="1">
    <location>
        <begin position="583"/>
        <end position="593"/>
    </location>
</feature>
<proteinExistence type="predicted"/>
<evidence type="ECO:0000313" key="4">
    <source>
        <dbReference type="Proteomes" id="UP001596175"/>
    </source>
</evidence>
<dbReference type="Proteomes" id="UP001596175">
    <property type="component" value="Unassembled WGS sequence"/>
</dbReference>
<sequence>MQPLVDKGYLDAALGVLGERRESPDSCVQAILAQIGVLRATAAAHVGRGEQLRDAGDFSGAATSYRAALTANIDNLEAREGLAKVTATDPPQILSALIPTLTWLVIFFAAGSAASYLVPTDFYIKNTSIAAIRRMRWGGVLLLLAAAILLGHPALAAVGWWRVTAVLPALLGIAAIALYTAWRLSVRVTVTRTDGKSDNAAAGYIIGMMNELGADTPRGVRIPQGTDVAALPDDALIIFPQGKILSALAKLVRTAVPTAAWYVRVELVDSTRCSVQISRNGKAVAVHVVQADELVPAELMSKDRDAEATLWTGVASFALLALSEKHIELTTGLCGANRWDALATYVIGARRLFSGDVTGTQLFAISAARDPSARLAELGNLVASVQARPYLATAVSRELGNLANEISKQGGPAQGWEALELRCLLAEVSIYMNATFEPGADKVSLGLRALRHAILLMDRCDKMDPENPASALAEEMKVAAAYRWLAVRLCLRAVATTSSTKWSRSDVLAKSWLSGRQRSSRDRYDHACYLLMTGLQADRGVALGELRIALLDPTLRSWAVRDPCLRGIRDELDLGQLSSTNRRGGETAPDRGPSKLNPQLAGAPSQSG</sequence>
<keyword evidence="4" id="KW-1185">Reference proteome</keyword>
<name>A0ABV9Z995_9PSEU</name>
<feature type="transmembrane region" description="Helical" evidence="2">
    <location>
        <begin position="165"/>
        <end position="182"/>
    </location>
</feature>
<comment type="caution">
    <text evidence="3">The sequence shown here is derived from an EMBL/GenBank/DDBJ whole genome shotgun (WGS) entry which is preliminary data.</text>
</comment>
<accession>A0ABV9Z995</accession>